<reference evidence="4 5" key="1">
    <citation type="submission" date="2020-04" db="EMBL/GenBank/DDBJ databases">
        <authorList>
            <person name="Yin C."/>
        </authorList>
    </citation>
    <scope>NUCLEOTIDE SEQUENCE [LARGE SCALE GENOMIC DNA]</scope>
    <source>
        <strain evidence="4 5">Ak56</strain>
    </source>
</reference>
<dbReference type="Proteomes" id="UP000552864">
    <property type="component" value="Unassembled WGS sequence"/>
</dbReference>
<feature type="chain" id="PRO_5032412967" evidence="1">
    <location>
        <begin position="28"/>
        <end position="676"/>
    </location>
</feature>
<evidence type="ECO:0000313" key="4">
    <source>
        <dbReference type="EMBL" id="NLR80730.1"/>
    </source>
</evidence>
<dbReference type="InterPro" id="IPR024618">
    <property type="entry name" value="DUF3857"/>
</dbReference>
<dbReference type="AlphaFoldDB" id="A0A847SBZ2"/>
<dbReference type="InterPro" id="IPR002931">
    <property type="entry name" value="Transglutaminase-like"/>
</dbReference>
<evidence type="ECO:0000313" key="5">
    <source>
        <dbReference type="Proteomes" id="UP000552864"/>
    </source>
</evidence>
<keyword evidence="5" id="KW-1185">Reference proteome</keyword>
<feature type="domain" description="Transglutaminase-like" evidence="2">
    <location>
        <begin position="323"/>
        <end position="401"/>
    </location>
</feature>
<dbReference type="Pfam" id="PF12969">
    <property type="entry name" value="DUF3857"/>
    <property type="match status" value="1"/>
</dbReference>
<dbReference type="Gene3D" id="3.10.620.30">
    <property type="match status" value="1"/>
</dbReference>
<dbReference type="EMBL" id="JABAHZ010000004">
    <property type="protein sequence ID" value="NLR80730.1"/>
    <property type="molecule type" value="Genomic_DNA"/>
</dbReference>
<proteinExistence type="predicted"/>
<evidence type="ECO:0000256" key="1">
    <source>
        <dbReference type="SAM" id="SignalP"/>
    </source>
</evidence>
<dbReference type="Gene3D" id="2.60.120.1130">
    <property type="match status" value="1"/>
</dbReference>
<evidence type="ECO:0000259" key="3">
    <source>
        <dbReference type="Pfam" id="PF12969"/>
    </source>
</evidence>
<organism evidence="4 5">
    <name type="scientific">Chitinophaga eiseniae</name>
    <dbReference type="NCBI Taxonomy" id="634771"/>
    <lineage>
        <taxon>Bacteria</taxon>
        <taxon>Pseudomonadati</taxon>
        <taxon>Bacteroidota</taxon>
        <taxon>Chitinophagia</taxon>
        <taxon>Chitinophagales</taxon>
        <taxon>Chitinophagaceae</taxon>
        <taxon>Chitinophaga</taxon>
    </lineage>
</organism>
<name>A0A847SBZ2_9BACT</name>
<dbReference type="RefSeq" id="WP_168740383.1">
    <property type="nucleotide sequence ID" value="NZ_JABAHZ010000004.1"/>
</dbReference>
<evidence type="ECO:0000259" key="2">
    <source>
        <dbReference type="Pfam" id="PF01841"/>
    </source>
</evidence>
<feature type="domain" description="DUF3857" evidence="3">
    <location>
        <begin position="75"/>
        <end position="226"/>
    </location>
</feature>
<dbReference type="Pfam" id="PF01841">
    <property type="entry name" value="Transglut_core"/>
    <property type="match status" value="1"/>
</dbReference>
<dbReference type="SUPFAM" id="SSF54001">
    <property type="entry name" value="Cysteine proteinases"/>
    <property type="match status" value="1"/>
</dbReference>
<keyword evidence="1" id="KW-0732">Signal</keyword>
<sequence length="676" mass="77240">MLRNCMRYIPCLLTCAVSGLLSLSALAQENGKMKFGKVSKEEFTDKRFEKDTGAHAVVLSEIGSSAFEADGGDLRLVYKVHRRVKIVDKNGFDLATVRVPLYKGDTREEKLLNLKAAAYNLENGEVVETRMDSKNIFNDKQDKSLMVKKFTLPAVKEGTIIEYTYTVASPFYRHLRSWTFQGEYPRLWSEYSVAIPEYFDYMLIPQGYEKFAVEKKDYSRVTFSFRTERSGATGPADMVTVTPGVTTYHWAVKEIPAIHPESFITTVDNYVRKIEFQLSALNWPNEARKPVQSSWEELMKDLMKAEDLGGVLNNNNGFLSGTVEDLVKNAKTDQEKAQRIYNWVRNNYTCTDHSALWMEKSLKTVFSGKSGNVVEVNMLLTAMLRKAGLKADPVLLSTRDNGYVYQFYPLYTHFNYMVVHLTIGDESHDLDASEPLMGFGKLPPVCYNGAARTIDEFATPVFLNADSLREQKFTSVLLGKIENGAIAGTFMQRPTYFQSYNIREQVKAKGRDEFFKKIAKSYTGEIELTSKDIEDIDSLELPVMTKYEFKMQVGGEDIVYINPLMGEAYKSNPFTSMERKFPVEMTGVSDEIYTFNMDVPDGYLVDELPKSAIANFNETEGQFQYMIQQVEDHIQLRCRIKLTKANFMPEDYSGLREFYDLIVKKEAEQIVLKKKK</sequence>
<gene>
    <name evidence="4" type="ORF">HGH91_19025</name>
</gene>
<accession>A0A847SBZ2</accession>
<feature type="signal peptide" evidence="1">
    <location>
        <begin position="1"/>
        <end position="27"/>
    </location>
</feature>
<protein>
    <submittedName>
        <fullName evidence="4">DUF3857 and transglutaminase domain-containing protein</fullName>
    </submittedName>
</protein>
<dbReference type="Gene3D" id="2.60.40.3140">
    <property type="match status" value="1"/>
</dbReference>
<comment type="caution">
    <text evidence="4">The sequence shown here is derived from an EMBL/GenBank/DDBJ whole genome shotgun (WGS) entry which is preliminary data.</text>
</comment>
<dbReference type="InterPro" id="IPR038765">
    <property type="entry name" value="Papain-like_cys_pep_sf"/>
</dbReference>